<evidence type="ECO:0000313" key="1">
    <source>
        <dbReference type="EMBL" id="TWB86903.1"/>
    </source>
</evidence>
<keyword evidence="2" id="KW-1185">Reference proteome</keyword>
<name>A0A560KUF3_9BRAD</name>
<gene>
    <name evidence="1" type="ORF">FBZ93_12529</name>
</gene>
<sequence>MIKALASWPPIERTGVGCVFIGSHTVFADRKGVVATISEYLCDRTIFGRYSPIPTREAGRKGRM</sequence>
<protein>
    <submittedName>
        <fullName evidence="1">Uncharacterized protein</fullName>
    </submittedName>
</protein>
<organism evidence="1 2">
    <name type="scientific">Bradyrhizobium macuxiense</name>
    <dbReference type="NCBI Taxonomy" id="1755647"/>
    <lineage>
        <taxon>Bacteria</taxon>
        <taxon>Pseudomonadati</taxon>
        <taxon>Pseudomonadota</taxon>
        <taxon>Alphaproteobacteria</taxon>
        <taxon>Hyphomicrobiales</taxon>
        <taxon>Nitrobacteraceae</taxon>
        <taxon>Bradyrhizobium</taxon>
    </lineage>
</organism>
<dbReference type="EMBL" id="VITY01000025">
    <property type="protein sequence ID" value="TWB86903.1"/>
    <property type="molecule type" value="Genomic_DNA"/>
</dbReference>
<dbReference type="AlphaFoldDB" id="A0A560KUF3"/>
<reference evidence="1 2" key="1">
    <citation type="submission" date="2019-06" db="EMBL/GenBank/DDBJ databases">
        <title>Genomic Encyclopedia of Type Strains, Phase IV (KMG-V): Genome sequencing to study the core and pangenomes of soil and plant-associated prokaryotes.</title>
        <authorList>
            <person name="Whitman W."/>
        </authorList>
    </citation>
    <scope>NUCLEOTIDE SEQUENCE [LARGE SCALE GENOMIC DNA]</scope>
    <source>
        <strain evidence="1 2">BR 10355</strain>
    </source>
</reference>
<proteinExistence type="predicted"/>
<dbReference type="Proteomes" id="UP000321304">
    <property type="component" value="Unassembled WGS sequence"/>
</dbReference>
<evidence type="ECO:0000313" key="2">
    <source>
        <dbReference type="Proteomes" id="UP000321304"/>
    </source>
</evidence>
<accession>A0A560KUF3</accession>
<comment type="caution">
    <text evidence="1">The sequence shown here is derived from an EMBL/GenBank/DDBJ whole genome shotgun (WGS) entry which is preliminary data.</text>
</comment>